<gene>
    <name evidence="3" type="ORF">LKMONMHP_0938</name>
</gene>
<dbReference type="EMBL" id="BPQV01000002">
    <property type="protein sequence ID" value="GJE26092.1"/>
    <property type="molecule type" value="Genomic_DNA"/>
</dbReference>
<organism evidence="3 4">
    <name type="scientific">Methylobacterium organophilum</name>
    <dbReference type="NCBI Taxonomy" id="410"/>
    <lineage>
        <taxon>Bacteria</taxon>
        <taxon>Pseudomonadati</taxon>
        <taxon>Pseudomonadota</taxon>
        <taxon>Alphaproteobacteria</taxon>
        <taxon>Hyphomicrobiales</taxon>
        <taxon>Methylobacteriaceae</taxon>
        <taxon>Methylobacterium</taxon>
    </lineage>
</organism>
<evidence type="ECO:0000313" key="4">
    <source>
        <dbReference type="Proteomes" id="UP001055156"/>
    </source>
</evidence>
<name>A0ABQ4T7N5_METOR</name>
<reference evidence="3" key="2">
    <citation type="submission" date="2021-08" db="EMBL/GenBank/DDBJ databases">
        <authorList>
            <person name="Tani A."/>
            <person name="Ola A."/>
            <person name="Ogura Y."/>
            <person name="Katsura K."/>
            <person name="Hayashi T."/>
        </authorList>
    </citation>
    <scope>NUCLEOTIDE SEQUENCE</scope>
    <source>
        <strain evidence="3">NBRC 15689</strain>
    </source>
</reference>
<proteinExistence type="predicted"/>
<comment type="caution">
    <text evidence="3">The sequence shown here is derived from an EMBL/GenBank/DDBJ whole genome shotgun (WGS) entry which is preliminary data.</text>
</comment>
<accession>A0ABQ4T7N5</accession>
<dbReference type="SUPFAM" id="SSF56925">
    <property type="entry name" value="OMPA-like"/>
    <property type="match status" value="1"/>
</dbReference>
<keyword evidence="1" id="KW-0732">Signal</keyword>
<evidence type="ECO:0000313" key="3">
    <source>
        <dbReference type="EMBL" id="GJE26092.1"/>
    </source>
</evidence>
<evidence type="ECO:0000256" key="1">
    <source>
        <dbReference type="ARBA" id="ARBA00022729"/>
    </source>
</evidence>
<dbReference type="InterPro" id="IPR011250">
    <property type="entry name" value="OMP/PagP_B-barrel"/>
</dbReference>
<sequence>MVFRAVFHLLELDRKPVAMAVSRPCWNRLALALLATGTANGARAADLLPPPAPIAQPVAVGSGWYLRGDFTESVFDRPHDATRPDPNDPGMPPLVGLRLSREPGYGGGVGYRVNEWLRVDATIDQRTPAAFSAYSSRSNFVTGRNLEAGELSALTGLVNVYADLGTWWGFTPYIGAGVGVAQKDVHNAYTQTTCFVDGCDGAPGSGARTAVARPDKSVASLAWALTAGLSYAVGAGFSIDAAYRYVDLGRAKSGTDPYGGSTRLKDLTANEFRIGLRYQFAGGLLPGAFEPASPYGN</sequence>
<dbReference type="Proteomes" id="UP001055156">
    <property type="component" value="Unassembled WGS sequence"/>
</dbReference>
<dbReference type="Pfam" id="PF13505">
    <property type="entry name" value="OMP_b-brl"/>
    <property type="match status" value="1"/>
</dbReference>
<dbReference type="InterPro" id="IPR027385">
    <property type="entry name" value="Beta-barrel_OMP"/>
</dbReference>
<evidence type="ECO:0000259" key="2">
    <source>
        <dbReference type="Pfam" id="PF13505"/>
    </source>
</evidence>
<protein>
    <submittedName>
        <fullName evidence="3">Adhesin RP828</fullName>
    </submittedName>
</protein>
<dbReference type="Gene3D" id="2.40.160.20">
    <property type="match status" value="1"/>
</dbReference>
<feature type="domain" description="Outer membrane protein beta-barrel" evidence="2">
    <location>
        <begin position="59"/>
        <end position="280"/>
    </location>
</feature>
<keyword evidence="4" id="KW-1185">Reference proteome</keyword>
<reference evidence="3" key="1">
    <citation type="journal article" date="2021" name="Front. Microbiol.">
        <title>Comprehensive Comparative Genomics and Phenotyping of Methylobacterium Species.</title>
        <authorList>
            <person name="Alessa O."/>
            <person name="Ogura Y."/>
            <person name="Fujitani Y."/>
            <person name="Takami H."/>
            <person name="Hayashi T."/>
            <person name="Sahin N."/>
            <person name="Tani A."/>
        </authorList>
    </citation>
    <scope>NUCLEOTIDE SEQUENCE</scope>
    <source>
        <strain evidence="3">NBRC 15689</strain>
    </source>
</reference>